<reference evidence="1 2" key="1">
    <citation type="journal article" date="2023" name="Plants (Basel)">
        <title>Bridging the Gap: Combining Genomics and Transcriptomics Approaches to Understand Stylosanthes scabra, an Orphan Legume from the Brazilian Caatinga.</title>
        <authorList>
            <person name="Ferreira-Neto J.R.C."/>
            <person name="da Silva M.D."/>
            <person name="Binneck E."/>
            <person name="de Melo N.F."/>
            <person name="da Silva R.H."/>
            <person name="de Melo A.L.T.M."/>
            <person name="Pandolfi V."/>
            <person name="Bustamante F.O."/>
            <person name="Brasileiro-Vidal A.C."/>
            <person name="Benko-Iseppon A.M."/>
        </authorList>
    </citation>
    <scope>NUCLEOTIDE SEQUENCE [LARGE SCALE GENOMIC DNA]</scope>
    <source>
        <tissue evidence="1">Leaves</tissue>
    </source>
</reference>
<evidence type="ECO:0000313" key="1">
    <source>
        <dbReference type="EMBL" id="MED6145166.1"/>
    </source>
</evidence>
<gene>
    <name evidence="1" type="ORF">PIB30_022476</name>
</gene>
<dbReference type="Proteomes" id="UP001341840">
    <property type="component" value="Unassembled WGS sequence"/>
</dbReference>
<comment type="caution">
    <text evidence="1">The sequence shown here is derived from an EMBL/GenBank/DDBJ whole genome shotgun (WGS) entry which is preliminary data.</text>
</comment>
<organism evidence="1 2">
    <name type="scientific">Stylosanthes scabra</name>
    <dbReference type="NCBI Taxonomy" id="79078"/>
    <lineage>
        <taxon>Eukaryota</taxon>
        <taxon>Viridiplantae</taxon>
        <taxon>Streptophyta</taxon>
        <taxon>Embryophyta</taxon>
        <taxon>Tracheophyta</taxon>
        <taxon>Spermatophyta</taxon>
        <taxon>Magnoliopsida</taxon>
        <taxon>eudicotyledons</taxon>
        <taxon>Gunneridae</taxon>
        <taxon>Pentapetalae</taxon>
        <taxon>rosids</taxon>
        <taxon>fabids</taxon>
        <taxon>Fabales</taxon>
        <taxon>Fabaceae</taxon>
        <taxon>Papilionoideae</taxon>
        <taxon>50 kb inversion clade</taxon>
        <taxon>dalbergioids sensu lato</taxon>
        <taxon>Dalbergieae</taxon>
        <taxon>Pterocarpus clade</taxon>
        <taxon>Stylosanthes</taxon>
    </lineage>
</organism>
<keyword evidence="2" id="KW-1185">Reference proteome</keyword>
<sequence length="187" mass="22113">MGKKKSCQELKVPRPLNTAETRLYGWVEEAVLTQPSVVESDSLPEFRRNFPLMEDSGAEEDYVLEAVGPSDRMPFRADFQRDVMTRCRVAVSQLHLNGWGFILAFEKVCLHYGFRPTIRLFFYIYDVLIPPTGFEYISFRARQDRKLFDSYEDSIQEFKWHYFKVLPALGKRAFWLDHEDKPFPWVL</sequence>
<name>A0ABU6TAD1_9FABA</name>
<protein>
    <submittedName>
        <fullName evidence="1">Uncharacterized protein</fullName>
    </submittedName>
</protein>
<proteinExistence type="predicted"/>
<dbReference type="EMBL" id="JASCZI010090697">
    <property type="protein sequence ID" value="MED6145166.1"/>
    <property type="molecule type" value="Genomic_DNA"/>
</dbReference>
<evidence type="ECO:0000313" key="2">
    <source>
        <dbReference type="Proteomes" id="UP001341840"/>
    </source>
</evidence>
<accession>A0ABU6TAD1</accession>